<reference evidence="2" key="1">
    <citation type="submission" date="2023-06" db="EMBL/GenBank/DDBJ databases">
        <authorList>
            <consortium name="Lawrence Berkeley National Laboratory"/>
            <person name="Ahrendt S."/>
            <person name="Sahu N."/>
            <person name="Indic B."/>
            <person name="Wong-Bajracharya J."/>
            <person name="Merenyi Z."/>
            <person name="Ke H.-M."/>
            <person name="Monk M."/>
            <person name="Kocsube S."/>
            <person name="Drula E."/>
            <person name="Lipzen A."/>
            <person name="Balint B."/>
            <person name="Henrissat B."/>
            <person name="Andreopoulos B."/>
            <person name="Martin F.M."/>
            <person name="Harder C.B."/>
            <person name="Rigling D."/>
            <person name="Ford K.L."/>
            <person name="Foster G.D."/>
            <person name="Pangilinan J."/>
            <person name="Papanicolaou A."/>
            <person name="Barry K."/>
            <person name="LaButti K."/>
            <person name="Viragh M."/>
            <person name="Koriabine M."/>
            <person name="Yan M."/>
            <person name="Riley R."/>
            <person name="Champramary S."/>
            <person name="Plett K.L."/>
            <person name="Tsai I.J."/>
            <person name="Slot J."/>
            <person name="Sipos G."/>
            <person name="Plett J."/>
            <person name="Nagy L.G."/>
            <person name="Grigoriev I.V."/>
        </authorList>
    </citation>
    <scope>NUCLEOTIDE SEQUENCE</scope>
    <source>
        <strain evidence="2">HWK02</strain>
    </source>
</reference>
<feature type="region of interest" description="Disordered" evidence="1">
    <location>
        <begin position="133"/>
        <end position="158"/>
    </location>
</feature>
<feature type="region of interest" description="Disordered" evidence="1">
    <location>
        <begin position="240"/>
        <end position="358"/>
    </location>
</feature>
<feature type="compositionally biased region" description="Polar residues" evidence="1">
    <location>
        <begin position="27"/>
        <end position="43"/>
    </location>
</feature>
<gene>
    <name evidence="2" type="ORF">EDD18DRAFT_1100939</name>
</gene>
<keyword evidence="3" id="KW-1185">Reference proteome</keyword>
<dbReference type="AlphaFoldDB" id="A0AA39QGJ3"/>
<feature type="region of interest" description="Disordered" evidence="1">
    <location>
        <begin position="191"/>
        <end position="223"/>
    </location>
</feature>
<dbReference type="EMBL" id="JAUEPU010000005">
    <property type="protein sequence ID" value="KAK0502517.1"/>
    <property type="molecule type" value="Genomic_DNA"/>
</dbReference>
<evidence type="ECO:0000256" key="1">
    <source>
        <dbReference type="SAM" id="MobiDB-lite"/>
    </source>
</evidence>
<evidence type="ECO:0000313" key="2">
    <source>
        <dbReference type="EMBL" id="KAK0502517.1"/>
    </source>
</evidence>
<feature type="compositionally biased region" description="Basic and acidic residues" evidence="1">
    <location>
        <begin position="200"/>
        <end position="218"/>
    </location>
</feature>
<dbReference type="Proteomes" id="UP001175228">
    <property type="component" value="Unassembled WGS sequence"/>
</dbReference>
<feature type="compositionally biased region" description="Low complexity" evidence="1">
    <location>
        <begin position="240"/>
        <end position="273"/>
    </location>
</feature>
<accession>A0AA39QGJ3</accession>
<comment type="caution">
    <text evidence="2">The sequence shown here is derived from an EMBL/GenBank/DDBJ whole genome shotgun (WGS) entry which is preliminary data.</text>
</comment>
<feature type="region of interest" description="Disordered" evidence="1">
    <location>
        <begin position="27"/>
        <end position="117"/>
    </location>
</feature>
<evidence type="ECO:0000313" key="3">
    <source>
        <dbReference type="Proteomes" id="UP001175228"/>
    </source>
</evidence>
<name>A0AA39QGJ3_9AGAR</name>
<feature type="compositionally biased region" description="Basic and acidic residues" evidence="1">
    <location>
        <begin position="52"/>
        <end position="63"/>
    </location>
</feature>
<protein>
    <submittedName>
        <fullName evidence="2">Uncharacterized protein</fullName>
    </submittedName>
</protein>
<proteinExistence type="predicted"/>
<organism evidence="2 3">
    <name type="scientific">Armillaria luteobubalina</name>
    <dbReference type="NCBI Taxonomy" id="153913"/>
    <lineage>
        <taxon>Eukaryota</taxon>
        <taxon>Fungi</taxon>
        <taxon>Dikarya</taxon>
        <taxon>Basidiomycota</taxon>
        <taxon>Agaricomycotina</taxon>
        <taxon>Agaricomycetes</taxon>
        <taxon>Agaricomycetidae</taxon>
        <taxon>Agaricales</taxon>
        <taxon>Marasmiineae</taxon>
        <taxon>Physalacriaceae</taxon>
        <taxon>Armillaria</taxon>
    </lineage>
</organism>
<sequence length="358" mass="39580">MLELKGYDEWDFIDGYARGLEVSESGSSDWTLTQATDQGQYPFSSSSSTDSVGDRLGDTERTINRRRFGRGAQAHVSSGSEAHNSAPILLLKPRRKVLESRSASPSSGEDGHGGKDNRWSKLWLRLSRLPSERIRQAGKSGGDITESSSMGKKVPTAGFNTSRWKSILRTGHRHTPSLPEFGLLHKLEPFSTQRMGHTRSHSERPPIPKRPADEKTWDFLDTIPPSPSFHRRPIYSVPRLSSVPSLPLPRSVSSYPDSSVPYQPLSSQPSSKLSHGRQTSLEVVPVRRGVTTKDPSRESSAYYLPQERALSLRSRGRESTRSPGSLRPSASIKRGRDAPFPISRSSSLGRKSGVGSYF</sequence>